<protein>
    <submittedName>
        <fullName evidence="2">Uncharacterized protein</fullName>
    </submittedName>
</protein>
<comment type="caution">
    <text evidence="2">The sequence shown here is derived from an EMBL/GenBank/DDBJ whole genome shotgun (WGS) entry which is preliminary data.</text>
</comment>
<dbReference type="SUPFAM" id="SSF90257">
    <property type="entry name" value="Myosin rod fragments"/>
    <property type="match status" value="1"/>
</dbReference>
<reference evidence="2" key="1">
    <citation type="journal article" date="2020" name="mSystems">
        <title>Genome- and Community-Level Interaction Insights into Carbon Utilization and Element Cycling Functions of Hydrothermarchaeota in Hydrothermal Sediment.</title>
        <authorList>
            <person name="Zhou Z."/>
            <person name="Liu Y."/>
            <person name="Xu W."/>
            <person name="Pan J."/>
            <person name="Luo Z.H."/>
            <person name="Li M."/>
        </authorList>
    </citation>
    <scope>NUCLEOTIDE SEQUENCE [LARGE SCALE GENOMIC DNA]</scope>
    <source>
        <strain evidence="2">SpSt-788</strain>
    </source>
</reference>
<sequence length="103" mass="12246">MIETIKKNFLQGFKTFKFWAQVLSERIKVEINVLRLIGELSKLTEKKNEILKEIGKEVYENPGELTRSEKISNLIKQIKELETVLEEKRKRLNDLEDISKWNL</sequence>
<accession>A0A7C4EN72</accession>
<dbReference type="AlphaFoldDB" id="A0A7C4EN72"/>
<gene>
    <name evidence="2" type="ORF">ENV75_01145</name>
</gene>
<keyword evidence="1" id="KW-0175">Coiled coil</keyword>
<feature type="coiled-coil region" evidence="1">
    <location>
        <begin position="71"/>
        <end position="98"/>
    </location>
</feature>
<proteinExistence type="predicted"/>
<name>A0A7C4EN72_9BACT</name>
<organism evidence="2">
    <name type="scientific">Thermodesulfovibrio aggregans</name>
    <dbReference type="NCBI Taxonomy" id="86166"/>
    <lineage>
        <taxon>Bacteria</taxon>
        <taxon>Pseudomonadati</taxon>
        <taxon>Nitrospirota</taxon>
        <taxon>Thermodesulfovibrionia</taxon>
        <taxon>Thermodesulfovibrionales</taxon>
        <taxon>Thermodesulfovibrionaceae</taxon>
        <taxon>Thermodesulfovibrio</taxon>
    </lineage>
</organism>
<evidence type="ECO:0000313" key="2">
    <source>
        <dbReference type="EMBL" id="HGG99050.1"/>
    </source>
</evidence>
<evidence type="ECO:0000256" key="1">
    <source>
        <dbReference type="SAM" id="Coils"/>
    </source>
</evidence>
<dbReference type="EMBL" id="DTHO01000011">
    <property type="protein sequence ID" value="HGG99050.1"/>
    <property type="molecule type" value="Genomic_DNA"/>
</dbReference>